<dbReference type="Proteomes" id="UP000299102">
    <property type="component" value="Unassembled WGS sequence"/>
</dbReference>
<evidence type="ECO:0000313" key="7">
    <source>
        <dbReference type="Proteomes" id="UP000299102"/>
    </source>
</evidence>
<keyword evidence="1" id="KW-0547">Nucleotide-binding</keyword>
<dbReference type="GO" id="GO:0005524">
    <property type="term" value="F:ATP binding"/>
    <property type="evidence" value="ECO:0007669"/>
    <property type="project" value="UniProtKB-KW"/>
</dbReference>
<feature type="region of interest" description="Disordered" evidence="2">
    <location>
        <begin position="297"/>
        <end position="331"/>
    </location>
</feature>
<dbReference type="OrthoDB" id="1728974at2759"/>
<gene>
    <name evidence="6" type="ORF">EVAR_4882_1</name>
</gene>
<feature type="domain" description="Helitron helicase-like" evidence="4">
    <location>
        <begin position="539"/>
        <end position="717"/>
    </location>
</feature>
<keyword evidence="1" id="KW-0347">Helicase</keyword>
<comment type="catalytic activity">
    <reaction evidence="1">
        <text>ATP + H2O = ADP + phosphate + H(+)</text>
        <dbReference type="Rhea" id="RHEA:13065"/>
        <dbReference type="ChEBI" id="CHEBI:15377"/>
        <dbReference type="ChEBI" id="CHEBI:15378"/>
        <dbReference type="ChEBI" id="CHEBI:30616"/>
        <dbReference type="ChEBI" id="CHEBI:43474"/>
        <dbReference type="ChEBI" id="CHEBI:456216"/>
        <dbReference type="EC" id="5.6.2.3"/>
    </reaction>
</comment>
<evidence type="ECO:0000256" key="2">
    <source>
        <dbReference type="SAM" id="MobiDB-lite"/>
    </source>
</evidence>
<feature type="compositionally biased region" description="Basic and acidic residues" evidence="2">
    <location>
        <begin position="297"/>
        <end position="315"/>
    </location>
</feature>
<dbReference type="EMBL" id="BGZK01000026">
    <property type="protein sequence ID" value="GBP07546.1"/>
    <property type="molecule type" value="Genomic_DNA"/>
</dbReference>
<keyword evidence="1" id="KW-0378">Hydrolase</keyword>
<dbReference type="GO" id="GO:0043139">
    <property type="term" value="F:5'-3' DNA helicase activity"/>
    <property type="evidence" value="ECO:0007669"/>
    <property type="project" value="UniProtKB-EC"/>
</dbReference>
<dbReference type="GO" id="GO:0006310">
    <property type="term" value="P:DNA recombination"/>
    <property type="evidence" value="ECO:0007669"/>
    <property type="project" value="UniProtKB-KW"/>
</dbReference>
<evidence type="ECO:0000259" key="5">
    <source>
        <dbReference type="Pfam" id="PF21107"/>
    </source>
</evidence>
<dbReference type="Pfam" id="PF14214">
    <property type="entry name" value="Helitron_like_N"/>
    <property type="match status" value="1"/>
</dbReference>
<dbReference type="STRING" id="151549.A0A4C1T001"/>
<evidence type="ECO:0000256" key="1">
    <source>
        <dbReference type="RuleBase" id="RU363044"/>
    </source>
</evidence>
<dbReference type="Pfam" id="PF21107">
    <property type="entry name" value="STPRs"/>
    <property type="match status" value="1"/>
</dbReference>
<evidence type="ECO:0000313" key="6">
    <source>
        <dbReference type="EMBL" id="GBP07546.1"/>
    </source>
</evidence>
<comment type="cofactor">
    <cofactor evidence="1">
        <name>Mg(2+)</name>
        <dbReference type="ChEBI" id="CHEBI:18420"/>
    </cofactor>
</comment>
<dbReference type="PANTHER" id="PTHR10492">
    <property type="match status" value="1"/>
</dbReference>
<dbReference type="GO" id="GO:0016887">
    <property type="term" value="F:ATP hydrolysis activity"/>
    <property type="evidence" value="ECO:0007669"/>
    <property type="project" value="RHEA"/>
</dbReference>
<evidence type="ECO:0000259" key="3">
    <source>
        <dbReference type="Pfam" id="PF05970"/>
    </source>
</evidence>
<accession>A0A4C1T001</accession>
<name>A0A4C1T001_EUMVA</name>
<keyword evidence="1" id="KW-0227">DNA damage</keyword>
<evidence type="ECO:0000259" key="4">
    <source>
        <dbReference type="Pfam" id="PF14214"/>
    </source>
</evidence>
<sequence>MAVFNNERVTTEQLERLIDFLENNEDLALVHCRTKEGRQRNKKLWDEVALLLNSLGNGATKDGALWSKISQPAQSGSGVIETAAPMSPLVEPVVVAIPTIELTPPQNCPQASPRPIENAIPSSSRRRGVRRERIRPRLHSLSELKADLLRIEEKRVAAETKTAEALTTMANALSSIALSMTELTNLIRTQHETMVLNVVDTTLNTSGALDVPSGGANAAGTTPENIIDPHESDELREQRLGDLRRRASHRVATESNEEREQRLEDQLRRTAEQSLASESNEVREQRLEDLRLRASHRVATESDAQREHRLEEQRRRDIRRRRALQTHPTQNDEDVFERPLHDQLYFLDPDDAVNERVNHPLNSGISSSLMELLEYIIRARNGYVQGYRMMRDIEEDINRLSSAQGISPPYVKLLFRQSEQADRGRYNIPVCNEVCAVFTLNADQSFPDNEMIIHQRNKNIVYLKNIDKRVEPFTYPLFYSAGTDGYSVDLPLQTPYASRNHLTRLELAQYRLSFRPESIKFSMDATSTGRPDLQEIPFNALHFGGRLFQQYLVDTYIRVERDRIQWIKYNQNKIFAEQYTGVTCLINELAEQKKNATVGEKIILPSLFPGSTRYYTENFEDAMAIVRRLGSPDFFITMTSNPNWPEIKQTLQMNLEDGTILEQLPQSRSDIVARVANLKFDQIIEDLDKKQIFGKIAAFVYTIEFQKIGLPHMHLLVIMSSDDKIHQPEELDDLVSSEIPGNHDLELRELVFKWMIKNPCGELNSNATCMVQKNGRLKCRFDFLKSFQEVTSLVDDGKPNYRRRYNPQFDPESSRFSHEQAVYRKGINGRRVTRDNRHVEDLADVGQRGSTLDAYFKHNKQIKELRELSQSNVDLDNMEYHYYWQMPEHFRWVGRSSKWERRIRHRRVIGRIHNVNYAAQPELYHLRLLLYHVKDATNFEDLRTVNDTQYQTYKQACLARGLAYDDQQWIEGLRESALSKMPVAMRSLFIQILIYGSSENPKRLWDTFKENLSEDFIHAARRKGQSVNSAINRAYRIIAHKLNTEATEGRNFQYWIRTFGFEDIGDYDIEINQSTVNADESAVMGEQMYLQLRRKQARQLAEIDIFLMDEAPMLPKYGLQNIDQLLRSVGNPDLPFGGKVMVLGGDLEENMRVQQQFANYLLKLGNGELSLNNMDEIELPLSVISTGNLIDEVFGNCLVSENYDGMKDRAILAPLNKDVDKINHDIVAKLPGEYKIYYSDESVKDQHEGALEFTTEFLNSVNISDLPPHELK</sequence>
<dbReference type="GO" id="GO:0006281">
    <property type="term" value="P:DNA repair"/>
    <property type="evidence" value="ECO:0007669"/>
    <property type="project" value="UniProtKB-KW"/>
</dbReference>
<dbReference type="Pfam" id="PF05970">
    <property type="entry name" value="PIF1"/>
    <property type="match status" value="1"/>
</dbReference>
<keyword evidence="1" id="KW-0067">ATP-binding</keyword>
<feature type="region of interest" description="Disordered" evidence="2">
    <location>
        <begin position="246"/>
        <end position="283"/>
    </location>
</feature>
<comment type="similarity">
    <text evidence="1">Belongs to the helicase family.</text>
</comment>
<comment type="caution">
    <text evidence="6">The sequence shown here is derived from an EMBL/GenBank/DDBJ whole genome shotgun (WGS) entry which is preliminary data.</text>
</comment>
<dbReference type="InterPro" id="IPR048998">
    <property type="entry name" value="STPR"/>
</dbReference>
<feature type="compositionally biased region" description="Basic and acidic residues" evidence="2">
    <location>
        <begin position="256"/>
        <end position="271"/>
    </location>
</feature>
<keyword evidence="1" id="KW-0234">DNA repair</keyword>
<feature type="region of interest" description="Disordered" evidence="2">
    <location>
        <begin position="208"/>
        <end position="234"/>
    </location>
</feature>
<dbReference type="InterPro" id="IPR010285">
    <property type="entry name" value="DNA_helicase_pif1-like_DEAD"/>
</dbReference>
<keyword evidence="7" id="KW-1185">Reference proteome</keyword>
<dbReference type="GO" id="GO:0000723">
    <property type="term" value="P:telomere maintenance"/>
    <property type="evidence" value="ECO:0007669"/>
    <property type="project" value="InterPro"/>
</dbReference>
<organism evidence="6 7">
    <name type="scientific">Eumeta variegata</name>
    <name type="common">Bagworm moth</name>
    <name type="synonym">Eumeta japonica</name>
    <dbReference type="NCBI Taxonomy" id="151549"/>
    <lineage>
        <taxon>Eukaryota</taxon>
        <taxon>Metazoa</taxon>
        <taxon>Ecdysozoa</taxon>
        <taxon>Arthropoda</taxon>
        <taxon>Hexapoda</taxon>
        <taxon>Insecta</taxon>
        <taxon>Pterygota</taxon>
        <taxon>Neoptera</taxon>
        <taxon>Endopterygota</taxon>
        <taxon>Lepidoptera</taxon>
        <taxon>Glossata</taxon>
        <taxon>Ditrysia</taxon>
        <taxon>Tineoidea</taxon>
        <taxon>Psychidae</taxon>
        <taxon>Oiketicinae</taxon>
        <taxon>Eumeta</taxon>
    </lineage>
</organism>
<feature type="domain" description="DNA helicase Pif1-like DEAD-box helicase" evidence="3">
    <location>
        <begin position="1090"/>
        <end position="1151"/>
    </location>
</feature>
<proteinExistence type="inferred from homology"/>
<dbReference type="AlphaFoldDB" id="A0A4C1T001"/>
<dbReference type="PANTHER" id="PTHR10492:SF57">
    <property type="entry name" value="ATP-DEPENDENT DNA HELICASE"/>
    <property type="match status" value="1"/>
</dbReference>
<reference evidence="6 7" key="1">
    <citation type="journal article" date="2019" name="Commun. Biol.">
        <title>The bagworm genome reveals a unique fibroin gene that provides high tensile strength.</title>
        <authorList>
            <person name="Kono N."/>
            <person name="Nakamura H."/>
            <person name="Ohtoshi R."/>
            <person name="Tomita M."/>
            <person name="Numata K."/>
            <person name="Arakawa K."/>
        </authorList>
    </citation>
    <scope>NUCLEOTIDE SEQUENCE [LARGE SCALE GENOMIC DNA]</scope>
</reference>
<protein>
    <recommendedName>
        <fullName evidence="1">ATP-dependent DNA helicase</fullName>
        <ecNumber evidence="1">5.6.2.3</ecNumber>
    </recommendedName>
</protein>
<dbReference type="EC" id="5.6.2.3" evidence="1"/>
<feature type="domain" description="STPR" evidence="5">
    <location>
        <begin position="236"/>
        <end position="309"/>
    </location>
</feature>
<dbReference type="InterPro" id="IPR025476">
    <property type="entry name" value="Helitron_helicase-like"/>
</dbReference>
<feature type="region of interest" description="Disordered" evidence="2">
    <location>
        <begin position="105"/>
        <end position="130"/>
    </location>
</feature>
<keyword evidence="1" id="KW-0233">DNA recombination</keyword>